<feature type="signal peptide" evidence="1">
    <location>
        <begin position="1"/>
        <end position="21"/>
    </location>
</feature>
<feature type="chain" id="PRO_5012602054" description="Inverse autotransporter beta-domain domain-containing protein" evidence="1">
    <location>
        <begin position="22"/>
        <end position="272"/>
    </location>
</feature>
<evidence type="ECO:0000313" key="2">
    <source>
        <dbReference type="EMBL" id="SNR44442.1"/>
    </source>
</evidence>
<accession>A0A238WCZ6</accession>
<keyword evidence="3" id="KW-1185">Reference proteome</keyword>
<name>A0A238WCZ6_9BACT</name>
<organism evidence="2 3">
    <name type="scientific">Hymenobacter mucosus</name>
    <dbReference type="NCBI Taxonomy" id="1411120"/>
    <lineage>
        <taxon>Bacteria</taxon>
        <taxon>Pseudomonadati</taxon>
        <taxon>Bacteroidota</taxon>
        <taxon>Cytophagia</taxon>
        <taxon>Cytophagales</taxon>
        <taxon>Hymenobacteraceae</taxon>
        <taxon>Hymenobacter</taxon>
    </lineage>
</organism>
<sequence>MRAAFYPVLFVLLLVSSAVSAQRRSVRNTVVIPELQAEWALKDADYFLVALNVVGNSNGDNSFTGGQLRLGYEHFWNERWSGGATVRLLRANVQNYGDFFAQDGNVIPGVFLRHAGKIGSVNFGQRLGVEYGISTNNYLAVARNRALTRLRLDVDRTIALGENVSLRPRIAYEAAAYLRLQRDENEREERVIDFGNLRGEVGVRLSPRVDITPWVAAQTYYANFVPQYDPITGEEVYGGRTNVIVPVIGLDARFTLFHEGGAAERRQLPSQH</sequence>
<proteinExistence type="predicted"/>
<protein>
    <recommendedName>
        <fullName evidence="4">Inverse autotransporter beta-domain domain-containing protein</fullName>
    </recommendedName>
</protein>
<dbReference type="RefSeq" id="WP_089332052.1">
    <property type="nucleotide sequence ID" value="NZ_FZNS01000002.1"/>
</dbReference>
<evidence type="ECO:0000256" key="1">
    <source>
        <dbReference type="SAM" id="SignalP"/>
    </source>
</evidence>
<dbReference type="Proteomes" id="UP000198310">
    <property type="component" value="Unassembled WGS sequence"/>
</dbReference>
<dbReference type="EMBL" id="FZNS01000002">
    <property type="protein sequence ID" value="SNR44442.1"/>
    <property type="molecule type" value="Genomic_DNA"/>
</dbReference>
<dbReference type="AlphaFoldDB" id="A0A238WCZ6"/>
<reference evidence="3" key="1">
    <citation type="submission" date="2017-06" db="EMBL/GenBank/DDBJ databases">
        <authorList>
            <person name="Varghese N."/>
            <person name="Submissions S."/>
        </authorList>
    </citation>
    <scope>NUCLEOTIDE SEQUENCE [LARGE SCALE GENOMIC DNA]</scope>
    <source>
        <strain evidence="3">DSM 28041</strain>
    </source>
</reference>
<evidence type="ECO:0008006" key="4">
    <source>
        <dbReference type="Google" id="ProtNLM"/>
    </source>
</evidence>
<keyword evidence="1" id="KW-0732">Signal</keyword>
<gene>
    <name evidence="2" type="ORF">SAMN06269173_102487</name>
</gene>
<evidence type="ECO:0000313" key="3">
    <source>
        <dbReference type="Proteomes" id="UP000198310"/>
    </source>
</evidence>